<dbReference type="CDD" id="cd05403">
    <property type="entry name" value="NT_KNTase_like"/>
    <property type="match status" value="1"/>
</dbReference>
<dbReference type="Gene3D" id="3.30.460.10">
    <property type="entry name" value="Beta Polymerase, domain 2"/>
    <property type="match status" value="1"/>
</dbReference>
<evidence type="ECO:0000313" key="2">
    <source>
        <dbReference type="EMBL" id="MDQ0156599.1"/>
    </source>
</evidence>
<dbReference type="InterPro" id="IPR052930">
    <property type="entry name" value="TA_antitoxin_MntA"/>
</dbReference>
<sequence length="133" mass="15595">MNERWRDLIKKDFIEEVKAVFVLIFGSYAKGNVRDESDLDIAYYADKKLSPYERFIYAQKLADTLGMEIDLVDIREVDTVFAAQIFSTGEVIYCRDESIFNRERMKALSMYAHLNEQRAEILQGIMKRGSIYE</sequence>
<dbReference type="SUPFAM" id="SSF81301">
    <property type="entry name" value="Nucleotidyltransferase"/>
    <property type="match status" value="1"/>
</dbReference>
<protein>
    <submittedName>
        <fullName evidence="2">Nucleotidyltransferase</fullName>
    </submittedName>
</protein>
<name>A0ABT9V6N1_9BACL</name>
<evidence type="ECO:0000259" key="1">
    <source>
        <dbReference type="Pfam" id="PF18765"/>
    </source>
</evidence>
<dbReference type="NCBIfam" id="NF047752">
    <property type="entry name" value="MntA_antitoxin"/>
    <property type="match status" value="1"/>
</dbReference>
<organism evidence="2 3">
    <name type="scientific">Anoxybacillus andreesenii</name>
    <dbReference type="NCBI Taxonomy" id="1325932"/>
    <lineage>
        <taxon>Bacteria</taxon>
        <taxon>Bacillati</taxon>
        <taxon>Bacillota</taxon>
        <taxon>Bacilli</taxon>
        <taxon>Bacillales</taxon>
        <taxon>Anoxybacillaceae</taxon>
        <taxon>Anoxybacillus</taxon>
    </lineage>
</organism>
<gene>
    <name evidence="2" type="ORF">J2S07_002920</name>
</gene>
<evidence type="ECO:0000313" key="3">
    <source>
        <dbReference type="Proteomes" id="UP001231362"/>
    </source>
</evidence>
<dbReference type="InterPro" id="IPR043519">
    <property type="entry name" value="NT_sf"/>
</dbReference>
<dbReference type="EMBL" id="JAUSTU010000013">
    <property type="protein sequence ID" value="MDQ0156599.1"/>
    <property type="molecule type" value="Genomic_DNA"/>
</dbReference>
<keyword evidence="3" id="KW-1185">Reference proteome</keyword>
<accession>A0ABT9V6N1</accession>
<dbReference type="InterPro" id="IPR041633">
    <property type="entry name" value="Polbeta"/>
</dbReference>
<dbReference type="PANTHER" id="PTHR43852">
    <property type="entry name" value="NUCLEOTIDYLTRANSFERASE"/>
    <property type="match status" value="1"/>
</dbReference>
<dbReference type="Proteomes" id="UP001231362">
    <property type="component" value="Unassembled WGS sequence"/>
</dbReference>
<proteinExistence type="predicted"/>
<reference evidence="2 3" key="1">
    <citation type="submission" date="2023-07" db="EMBL/GenBank/DDBJ databases">
        <title>Genomic Encyclopedia of Type Strains, Phase IV (KMG-IV): sequencing the most valuable type-strain genomes for metagenomic binning, comparative biology and taxonomic classification.</title>
        <authorList>
            <person name="Goeker M."/>
        </authorList>
    </citation>
    <scope>NUCLEOTIDE SEQUENCE [LARGE SCALE GENOMIC DNA]</scope>
    <source>
        <strain evidence="2 3">DSM 23948</strain>
    </source>
</reference>
<feature type="domain" description="Polymerase beta nucleotidyltransferase" evidence="1">
    <location>
        <begin position="9"/>
        <end position="97"/>
    </location>
</feature>
<comment type="caution">
    <text evidence="2">The sequence shown here is derived from an EMBL/GenBank/DDBJ whole genome shotgun (WGS) entry which is preliminary data.</text>
</comment>
<dbReference type="Pfam" id="PF18765">
    <property type="entry name" value="Polbeta"/>
    <property type="match status" value="1"/>
</dbReference>
<dbReference type="PANTHER" id="PTHR43852:SF2">
    <property type="entry name" value="PROTEIN ADENYLYLTRANSFERASE MNTA"/>
    <property type="match status" value="1"/>
</dbReference>